<organism evidence="3 4">
    <name type="scientific">Devosia nitrariae</name>
    <dbReference type="NCBI Taxonomy" id="2071872"/>
    <lineage>
        <taxon>Bacteria</taxon>
        <taxon>Pseudomonadati</taxon>
        <taxon>Pseudomonadota</taxon>
        <taxon>Alphaproteobacteria</taxon>
        <taxon>Hyphomicrobiales</taxon>
        <taxon>Devosiaceae</taxon>
        <taxon>Devosia</taxon>
    </lineage>
</organism>
<dbReference type="InterPro" id="IPR029068">
    <property type="entry name" value="Glyas_Bleomycin-R_OHBP_Dase"/>
</dbReference>
<dbReference type="SUPFAM" id="SSF54593">
    <property type="entry name" value="Glyoxalase/Bleomycin resistance protein/Dihydroxybiphenyl dioxygenase"/>
    <property type="match status" value="1"/>
</dbReference>
<dbReference type="InterPro" id="IPR037523">
    <property type="entry name" value="VOC_core"/>
</dbReference>
<proteinExistence type="predicted"/>
<dbReference type="Proteomes" id="UP001156691">
    <property type="component" value="Unassembled WGS sequence"/>
</dbReference>
<dbReference type="Pfam" id="PF00903">
    <property type="entry name" value="Glyoxalase"/>
    <property type="match status" value="1"/>
</dbReference>
<gene>
    <name evidence="3" type="ORF">GCM10010862_44860</name>
</gene>
<evidence type="ECO:0000259" key="2">
    <source>
        <dbReference type="PROSITE" id="PS51819"/>
    </source>
</evidence>
<feature type="region of interest" description="Disordered" evidence="1">
    <location>
        <begin position="128"/>
        <end position="150"/>
    </location>
</feature>
<evidence type="ECO:0000313" key="4">
    <source>
        <dbReference type="Proteomes" id="UP001156691"/>
    </source>
</evidence>
<dbReference type="PROSITE" id="PS51819">
    <property type="entry name" value="VOC"/>
    <property type="match status" value="1"/>
</dbReference>
<accession>A0ABQ5WAW1</accession>
<evidence type="ECO:0000313" key="3">
    <source>
        <dbReference type="EMBL" id="GLQ57227.1"/>
    </source>
</evidence>
<dbReference type="InterPro" id="IPR004360">
    <property type="entry name" value="Glyas_Fos-R_dOase_dom"/>
</dbReference>
<dbReference type="CDD" id="cd06587">
    <property type="entry name" value="VOC"/>
    <property type="match status" value="1"/>
</dbReference>
<name>A0ABQ5WAW1_9HYPH</name>
<comment type="caution">
    <text evidence="3">The sequence shown here is derived from an EMBL/GenBank/DDBJ whole genome shotgun (WGS) entry which is preliminary data.</text>
</comment>
<feature type="compositionally biased region" description="Basic and acidic residues" evidence="1">
    <location>
        <begin position="140"/>
        <end position="150"/>
    </location>
</feature>
<evidence type="ECO:0000256" key="1">
    <source>
        <dbReference type="SAM" id="MobiDB-lite"/>
    </source>
</evidence>
<dbReference type="RefSeq" id="WP_284342620.1">
    <property type="nucleotide sequence ID" value="NZ_BSNS01000023.1"/>
</dbReference>
<protein>
    <submittedName>
        <fullName evidence="3">Glyoxalase/bleomycin resistance protein</fullName>
    </submittedName>
</protein>
<dbReference type="Gene3D" id="3.10.180.10">
    <property type="entry name" value="2,3-Dihydroxybiphenyl 1,2-Dioxygenase, domain 1"/>
    <property type="match status" value="1"/>
</dbReference>
<reference evidence="4" key="1">
    <citation type="journal article" date="2019" name="Int. J. Syst. Evol. Microbiol.">
        <title>The Global Catalogue of Microorganisms (GCM) 10K type strain sequencing project: providing services to taxonomists for standard genome sequencing and annotation.</title>
        <authorList>
            <consortium name="The Broad Institute Genomics Platform"/>
            <consortium name="The Broad Institute Genome Sequencing Center for Infectious Disease"/>
            <person name="Wu L."/>
            <person name="Ma J."/>
        </authorList>
    </citation>
    <scope>NUCLEOTIDE SEQUENCE [LARGE SCALE GENOMIC DNA]</scope>
    <source>
        <strain evidence="4">NBRC 112416</strain>
    </source>
</reference>
<feature type="domain" description="VOC" evidence="2">
    <location>
        <begin position="6"/>
        <end position="132"/>
    </location>
</feature>
<sequence>MPLASGCQHIALVTADLERFISFYERVFDANTRWVLDEGQVKHAFVDLGGGFCLHPFEFGDGNPEANAKPGMFARGHIDHLSIAVSDKETLHLLRDRLMAEGVTDGTIADWGMLEQFSFLDPDGMEAEVSFPKDGTPRTFQERTTEPPPG</sequence>
<keyword evidence="4" id="KW-1185">Reference proteome</keyword>
<dbReference type="EMBL" id="BSNS01000023">
    <property type="protein sequence ID" value="GLQ57227.1"/>
    <property type="molecule type" value="Genomic_DNA"/>
</dbReference>